<dbReference type="Gene3D" id="3.20.20.150">
    <property type="entry name" value="Divalent-metal-dependent TIM barrel enzymes"/>
    <property type="match status" value="1"/>
</dbReference>
<gene>
    <name evidence="2" type="ORF">EF807_05700</name>
</gene>
<dbReference type="InterPro" id="IPR050312">
    <property type="entry name" value="IolE/XylAMocC-like"/>
</dbReference>
<dbReference type="InterPro" id="IPR036237">
    <property type="entry name" value="Xyl_isomerase-like_sf"/>
</dbReference>
<dbReference type="Proteomes" id="UP000320766">
    <property type="component" value="Unassembled WGS sequence"/>
</dbReference>
<dbReference type="AlphaFoldDB" id="A0A520KX46"/>
<proteinExistence type="predicted"/>
<feature type="domain" description="Xylose isomerase-like TIM barrel" evidence="1">
    <location>
        <begin position="42"/>
        <end position="234"/>
    </location>
</feature>
<accession>A0A520KX46</accession>
<dbReference type="Pfam" id="PF01261">
    <property type="entry name" value="AP_endonuc_2"/>
    <property type="match status" value="1"/>
</dbReference>
<dbReference type="PANTHER" id="PTHR12110:SF21">
    <property type="entry name" value="XYLOSE ISOMERASE-LIKE TIM BARREL DOMAIN-CONTAINING PROTEIN"/>
    <property type="match status" value="1"/>
</dbReference>
<reference evidence="2 3" key="1">
    <citation type="journal article" date="2019" name="Nat. Microbiol.">
        <title>Wide diversity of methane and short-chain alkane metabolisms in uncultured archaea.</title>
        <authorList>
            <person name="Borrel G."/>
            <person name="Adam P.S."/>
            <person name="McKay L.J."/>
            <person name="Chen L.X."/>
            <person name="Sierra-Garcia I.N."/>
            <person name="Sieber C.M."/>
            <person name="Letourneur Q."/>
            <person name="Ghozlane A."/>
            <person name="Andersen G.L."/>
            <person name="Li W.J."/>
            <person name="Hallam S.J."/>
            <person name="Muyzer G."/>
            <person name="de Oliveira V.M."/>
            <person name="Inskeep W.P."/>
            <person name="Banfield J.F."/>
            <person name="Gribaldo S."/>
        </authorList>
    </citation>
    <scope>NUCLEOTIDE SEQUENCE [LARGE SCALE GENOMIC DNA]</scope>
    <source>
        <strain evidence="2">NM1b</strain>
    </source>
</reference>
<dbReference type="GO" id="GO:0016853">
    <property type="term" value="F:isomerase activity"/>
    <property type="evidence" value="ECO:0007669"/>
    <property type="project" value="UniProtKB-KW"/>
</dbReference>
<keyword evidence="2" id="KW-0413">Isomerase</keyword>
<comment type="caution">
    <text evidence="2">The sequence shown here is derived from an EMBL/GenBank/DDBJ whole genome shotgun (WGS) entry which is preliminary data.</text>
</comment>
<evidence type="ECO:0000259" key="1">
    <source>
        <dbReference type="Pfam" id="PF01261"/>
    </source>
</evidence>
<protein>
    <submittedName>
        <fullName evidence="2">Sugar phosphate isomerase/epimerase</fullName>
    </submittedName>
</protein>
<dbReference type="SUPFAM" id="SSF51658">
    <property type="entry name" value="Xylose isomerase-like"/>
    <property type="match status" value="1"/>
</dbReference>
<organism evidence="2 3">
    <name type="scientific">Candidatus Methanolliviera hydrocarbonicum</name>
    <dbReference type="NCBI Taxonomy" id="2491085"/>
    <lineage>
        <taxon>Archaea</taxon>
        <taxon>Methanobacteriati</taxon>
        <taxon>Methanobacteriota</taxon>
        <taxon>Candidatus Methanoliparia</taxon>
        <taxon>Candidatus Methanoliparales</taxon>
        <taxon>Candidatus Methanollivieraceae</taxon>
        <taxon>Candidatus Methanolliviera</taxon>
    </lineage>
</organism>
<name>A0A520KX46_9EURY</name>
<dbReference type="EMBL" id="RXIL01000103">
    <property type="protein sequence ID" value="RZN68549.1"/>
    <property type="molecule type" value="Genomic_DNA"/>
</dbReference>
<sequence length="236" mass="27182">MIGISTLPFYEMSLKDALNIIEEKAKMAEIYTECHNVFDFEAFDSFNLVYALHCPTTDINLASTIDKMREAGIEVIRDYVSRASDIGAKRVVIHPGYYSDHTRKISEEMHKKSLSEISKFKDEYGIEISIENMFWPFSFLRKAEEYEGFLEALPLTFDVGHAHLNGEVKNFLALKDRIVHVHLHDNNGESDEHLGLGKGDIDFSMVLPEIKRSDMILEIKEKKDIDASLKMVRRYL</sequence>
<dbReference type="PANTHER" id="PTHR12110">
    <property type="entry name" value="HYDROXYPYRUVATE ISOMERASE"/>
    <property type="match status" value="1"/>
</dbReference>
<evidence type="ECO:0000313" key="3">
    <source>
        <dbReference type="Proteomes" id="UP000320766"/>
    </source>
</evidence>
<dbReference type="InterPro" id="IPR013022">
    <property type="entry name" value="Xyl_isomerase-like_TIM-brl"/>
</dbReference>
<evidence type="ECO:0000313" key="2">
    <source>
        <dbReference type="EMBL" id="RZN68549.1"/>
    </source>
</evidence>